<dbReference type="PROSITE" id="PS00108">
    <property type="entry name" value="PROTEIN_KINASE_ST"/>
    <property type="match status" value="1"/>
</dbReference>
<feature type="region of interest" description="Disordered" evidence="10">
    <location>
        <begin position="1"/>
        <end position="78"/>
    </location>
</feature>
<keyword evidence="4" id="KW-0808">Transferase</keyword>
<keyword evidence="13" id="KW-1185">Reference proteome</keyword>
<feature type="binding site" evidence="8">
    <location>
        <position position="1128"/>
    </location>
    <ligand>
        <name>ATP</name>
        <dbReference type="ChEBI" id="CHEBI:30616"/>
    </ligand>
</feature>
<keyword evidence="5 8" id="KW-0547">Nucleotide-binding</keyword>
<dbReference type="PROSITE" id="PS50011">
    <property type="entry name" value="PROTEIN_KINASE_DOM"/>
    <property type="match status" value="1"/>
</dbReference>
<dbReference type="GO" id="GO:0005524">
    <property type="term" value="F:ATP binding"/>
    <property type="evidence" value="ECO:0007669"/>
    <property type="project" value="UniProtKB-UniRule"/>
</dbReference>
<reference evidence="12" key="1">
    <citation type="journal article" date="2020" name="Stud. Mycol.">
        <title>101 Dothideomycetes genomes: a test case for predicting lifestyles and emergence of pathogens.</title>
        <authorList>
            <person name="Haridas S."/>
            <person name="Albert R."/>
            <person name="Binder M."/>
            <person name="Bloem J."/>
            <person name="Labutti K."/>
            <person name="Salamov A."/>
            <person name="Andreopoulos B."/>
            <person name="Baker S."/>
            <person name="Barry K."/>
            <person name="Bills G."/>
            <person name="Bluhm B."/>
            <person name="Cannon C."/>
            <person name="Castanera R."/>
            <person name="Culley D."/>
            <person name="Daum C."/>
            <person name="Ezra D."/>
            <person name="Gonzalez J."/>
            <person name="Henrissat B."/>
            <person name="Kuo A."/>
            <person name="Liang C."/>
            <person name="Lipzen A."/>
            <person name="Lutzoni F."/>
            <person name="Magnuson J."/>
            <person name="Mondo S."/>
            <person name="Nolan M."/>
            <person name="Ohm R."/>
            <person name="Pangilinan J."/>
            <person name="Park H.-J."/>
            <person name="Ramirez L."/>
            <person name="Alfaro M."/>
            <person name="Sun H."/>
            <person name="Tritt A."/>
            <person name="Yoshinaga Y."/>
            <person name="Zwiers L.-H."/>
            <person name="Turgeon B."/>
            <person name="Goodwin S."/>
            <person name="Spatafora J."/>
            <person name="Crous P."/>
            <person name="Grigoriev I."/>
        </authorList>
    </citation>
    <scope>NUCLEOTIDE SEQUENCE</scope>
    <source>
        <strain evidence="12">ATCC 16933</strain>
    </source>
</reference>
<evidence type="ECO:0000256" key="5">
    <source>
        <dbReference type="ARBA" id="ARBA00022741"/>
    </source>
</evidence>
<dbReference type="OrthoDB" id="9332038at2759"/>
<feature type="compositionally biased region" description="Gly residues" evidence="10">
    <location>
        <begin position="308"/>
        <end position="319"/>
    </location>
</feature>
<feature type="compositionally biased region" description="Polar residues" evidence="10">
    <location>
        <begin position="1429"/>
        <end position="1451"/>
    </location>
</feature>
<accession>A0A6A6PFK1</accession>
<dbReference type="InterPro" id="IPR017441">
    <property type="entry name" value="Protein_kinase_ATP_BS"/>
</dbReference>
<feature type="region of interest" description="Disordered" evidence="10">
    <location>
        <begin position="176"/>
        <end position="713"/>
    </location>
</feature>
<feature type="region of interest" description="Disordered" evidence="10">
    <location>
        <begin position="756"/>
        <end position="984"/>
    </location>
</feature>
<evidence type="ECO:0000256" key="9">
    <source>
        <dbReference type="SAM" id="Coils"/>
    </source>
</evidence>
<evidence type="ECO:0000256" key="1">
    <source>
        <dbReference type="ARBA" id="ARBA00008867"/>
    </source>
</evidence>
<dbReference type="PANTHER" id="PTHR24058">
    <property type="entry name" value="DUAL SPECIFICITY PROTEIN KINASE"/>
    <property type="match status" value="1"/>
</dbReference>
<feature type="compositionally biased region" description="Polar residues" evidence="10">
    <location>
        <begin position="590"/>
        <end position="603"/>
    </location>
</feature>
<dbReference type="InterPro" id="IPR050494">
    <property type="entry name" value="Ser_Thr_dual-spec_kinase"/>
</dbReference>
<dbReference type="InterPro" id="IPR008271">
    <property type="entry name" value="Ser/Thr_kinase_AS"/>
</dbReference>
<dbReference type="InterPro" id="IPR000719">
    <property type="entry name" value="Prot_kinase_dom"/>
</dbReference>
<evidence type="ECO:0000256" key="4">
    <source>
        <dbReference type="ARBA" id="ARBA00022679"/>
    </source>
</evidence>
<gene>
    <name evidence="12" type="ORF">BDY21DRAFT_368265</name>
</gene>
<feature type="compositionally biased region" description="Polar residues" evidence="10">
    <location>
        <begin position="691"/>
        <end position="705"/>
    </location>
</feature>
<dbReference type="FunFam" id="1.10.510.10:FF:000380">
    <property type="entry name" value="Serine/threonine-protein kinase ppk15"/>
    <property type="match status" value="1"/>
</dbReference>
<evidence type="ECO:0000256" key="3">
    <source>
        <dbReference type="ARBA" id="ARBA00022553"/>
    </source>
</evidence>
<feature type="domain" description="Protein kinase" evidence="11">
    <location>
        <begin position="1099"/>
        <end position="1395"/>
    </location>
</feature>
<evidence type="ECO:0000259" key="11">
    <source>
        <dbReference type="PROSITE" id="PS50011"/>
    </source>
</evidence>
<evidence type="ECO:0000313" key="12">
    <source>
        <dbReference type="EMBL" id="KAF2462143.1"/>
    </source>
</evidence>
<feature type="compositionally biased region" description="Polar residues" evidence="10">
    <location>
        <begin position="854"/>
        <end position="873"/>
    </location>
</feature>
<feature type="coiled-coil region" evidence="9">
    <location>
        <begin position="992"/>
        <end position="1019"/>
    </location>
</feature>
<feature type="compositionally biased region" description="Polar residues" evidence="10">
    <location>
        <begin position="260"/>
        <end position="271"/>
    </location>
</feature>
<keyword evidence="7 8" id="KW-0067">ATP-binding</keyword>
<organism evidence="12 13">
    <name type="scientific">Lineolata rhizophorae</name>
    <dbReference type="NCBI Taxonomy" id="578093"/>
    <lineage>
        <taxon>Eukaryota</taxon>
        <taxon>Fungi</taxon>
        <taxon>Dikarya</taxon>
        <taxon>Ascomycota</taxon>
        <taxon>Pezizomycotina</taxon>
        <taxon>Dothideomycetes</taxon>
        <taxon>Dothideomycetes incertae sedis</taxon>
        <taxon>Lineolatales</taxon>
        <taxon>Lineolataceae</taxon>
        <taxon>Lineolata</taxon>
    </lineage>
</organism>
<feature type="compositionally biased region" description="Pro residues" evidence="10">
    <location>
        <begin position="446"/>
        <end position="457"/>
    </location>
</feature>
<dbReference type="PANTHER" id="PTHR24058:SF22">
    <property type="entry name" value="DUAL SPECIFICITY TYROSINE-PHOSPHORYLATION-REGULATED KINASE 4"/>
    <property type="match status" value="1"/>
</dbReference>
<evidence type="ECO:0000313" key="13">
    <source>
        <dbReference type="Proteomes" id="UP000799766"/>
    </source>
</evidence>
<feature type="compositionally biased region" description="Polar residues" evidence="10">
    <location>
        <begin position="435"/>
        <end position="444"/>
    </location>
</feature>
<keyword evidence="9" id="KW-0175">Coiled coil</keyword>
<comment type="similarity">
    <text evidence="1">Belongs to the protein kinase superfamily. CMGC Ser/Thr protein kinase family. MNB/DYRK subfamily.</text>
</comment>
<feature type="compositionally biased region" description="Low complexity" evidence="10">
    <location>
        <begin position="1506"/>
        <end position="1520"/>
    </location>
</feature>
<keyword evidence="2" id="KW-0723">Serine/threonine-protein kinase</keyword>
<dbReference type="GO" id="GO:0004674">
    <property type="term" value="F:protein serine/threonine kinase activity"/>
    <property type="evidence" value="ECO:0007669"/>
    <property type="project" value="UniProtKB-KW"/>
</dbReference>
<evidence type="ECO:0000256" key="10">
    <source>
        <dbReference type="SAM" id="MobiDB-lite"/>
    </source>
</evidence>
<dbReference type="SMART" id="SM00220">
    <property type="entry name" value="S_TKc"/>
    <property type="match status" value="1"/>
</dbReference>
<proteinExistence type="inferred from homology"/>
<sequence>MEHSMPRPTRGDAVEESGGSGAEGRARKRFQRSENTPRQPTARVPADSKHGFTNRRRNTLREHKAPQGPRPLDLSSNRRNFSDAVAVPAQYSSRSFLPQSSENVAHHHDSSTATASSSSNNPRYSFGKSSDESKARTNSSASFEFLPPVNFDDFHARITGSTTHLADFAHHHNGSLSSTSIDAPTPVEQDRTPASTANTGPAGRSSREPDKPESRIARSQSITRRLSTTRAAGSTSSIAMNGAASMAPPNAPLSMRNRRQSQFPPTATSNPAGRVPRKSVGPGLVPVANAEGKDQNWREQGPMTSNAGEGGSHDGGGLGPMASVSRTRQSTAGVSGSDAARAGTGVSARSVKAKSLQPGPRHSTTHVNSPALTPDPSLGNSTHSAKSPLKSPAHRSHTPSSSASKRQSTVNLHVGGLGARTISPTDARRMKRLSLHQSTPKVSNQPPTPQPEPPPEPRSVMNSPALIFRKSVTPGSNSATPEPAKKPHNHGLSSLSSNSSFTSLRNSNGTAPHRVSQNLSTSRLPTPKPRNVHSSAGVSEEEVPPVPAIPKAYESPKDQVDNPGFPASRKGSAQASDEDWAKSALDASTPCGQSVLEGSNNFVLPNETRKSKGNGRHKRGLTVGAGSSEVEPAPTVQHINKKNLQPLRLPPLNLLPLSTPTQERIASLPAPSMEVDDRTTTPPPSRPVAKTPSTPMTASKASFFTRNRHESEDVSAFARLRSSSSHFNLRTDSTNYMAPNAPVAIPASANSNRHITTPFASSSLPKTSGDYSNLRSRPSGEFIRSRPSGEYKRDVDAERGTSRLTGPRPQKHASKETNSSTTTATTASESERPQSPSSTSIRRKLSLSWRRGSTKTASQAQQNGQATDEQQQAPEPPKHTDMPPPKLPASATWNGSLGKSPSPTTKSRPSLDARRRKPSMTGLASDTEGEAQSQGRGPSRTTNSLLSRLGQHERQTGNARSASGSAAPDRIAAQKSAATERDLAYEKEMKDIRSADAEMKTLCSTKRNLEREAKELDLLRSRARPNSGVTPAQAIARANLNMFERGEIVDYEEAGVFFCGTKDAKKVNGDMKEGAYNFGYDDERGDYNIVMGDHLAYRYEVVSILGKGSFGQVVKCIDHKLGKLVAIKIIRNKKRFHHQALIEVNILQKIRDWDPRNQHSMIRFTQSFYFRQHLCISTELLGMNLYEFIKVHEFRGFSLDLIRRFAKQILSSLVLLKSKNVIHCDLKPENILICHPHSSEIKVIDFGSSCFVNEKVYTYIQSRFYRSPEVIMGIEYGLPIDIWSFGCILAELFTGYPIFPGENEQEQLACIMEIFGPPSRDLVETADRKKLFFDSNGKPRVTVSPKGRRRRPSSKTLNQALKCDDPAFLDFLSRCLRWDPAIRLKPDEALQHDFITGKRTPGGLSNSSTANAVPRPRAPTASSAAKRVATNSSTVGHSQTSSTAQTPQRGTTARPLPEPPSTAIKSSASPIKPSGGSNVTGGPRRHSTVNGLPTTNASGVKRTSNGLAATSAAASTGSALPRVAQRSVSNRSDHLGASAAMTSSAAAAAALKNSRQ</sequence>
<feature type="compositionally biased region" description="Low complexity" evidence="10">
    <location>
        <begin position="1412"/>
        <end position="1427"/>
    </location>
</feature>
<dbReference type="PROSITE" id="PS00107">
    <property type="entry name" value="PROTEIN_KINASE_ATP"/>
    <property type="match status" value="1"/>
</dbReference>
<feature type="compositionally biased region" description="Basic and acidic residues" evidence="10">
    <location>
        <begin position="205"/>
        <end position="216"/>
    </location>
</feature>
<dbReference type="Pfam" id="PF00069">
    <property type="entry name" value="Pkinase"/>
    <property type="match status" value="1"/>
</dbReference>
<dbReference type="Gene3D" id="1.10.510.10">
    <property type="entry name" value="Transferase(Phosphotransferase) domain 1"/>
    <property type="match status" value="1"/>
</dbReference>
<feature type="compositionally biased region" description="Low complexity" evidence="10">
    <location>
        <begin position="1537"/>
        <end position="1550"/>
    </location>
</feature>
<feature type="region of interest" description="Disordered" evidence="10">
    <location>
        <begin position="1395"/>
        <end position="1556"/>
    </location>
</feature>
<feature type="compositionally biased region" description="Low complexity" evidence="10">
    <location>
        <begin position="111"/>
        <end position="121"/>
    </location>
</feature>
<feature type="compositionally biased region" description="Low complexity" evidence="10">
    <location>
        <begin position="816"/>
        <end position="828"/>
    </location>
</feature>
<feature type="compositionally biased region" description="Basic and acidic residues" evidence="10">
    <location>
        <begin position="1"/>
        <end position="13"/>
    </location>
</feature>
<feature type="compositionally biased region" description="Low complexity" evidence="10">
    <location>
        <begin position="899"/>
        <end position="910"/>
    </location>
</feature>
<feature type="region of interest" description="Disordered" evidence="10">
    <location>
        <begin position="1336"/>
        <end position="1357"/>
    </location>
</feature>
<dbReference type="GO" id="GO:0005737">
    <property type="term" value="C:cytoplasm"/>
    <property type="evidence" value="ECO:0007669"/>
    <property type="project" value="TreeGrafter"/>
</dbReference>
<feature type="compositionally biased region" description="Polar residues" evidence="10">
    <location>
        <begin position="756"/>
        <end position="776"/>
    </location>
</feature>
<name>A0A6A6PFK1_9PEZI</name>
<protein>
    <recommendedName>
        <fullName evidence="11">Protein kinase domain-containing protein</fullName>
    </recommendedName>
</protein>
<feature type="compositionally biased region" description="Polar residues" evidence="10">
    <location>
        <begin position="930"/>
        <end position="946"/>
    </location>
</feature>
<keyword evidence="6" id="KW-0418">Kinase</keyword>
<dbReference type="SUPFAM" id="SSF56112">
    <property type="entry name" value="Protein kinase-like (PK-like)"/>
    <property type="match status" value="1"/>
</dbReference>
<feature type="compositionally biased region" description="Polar residues" evidence="10">
    <location>
        <begin position="217"/>
        <end position="239"/>
    </location>
</feature>
<keyword evidence="3" id="KW-0597">Phosphoprotein</keyword>
<evidence type="ECO:0000256" key="8">
    <source>
        <dbReference type="PROSITE-ProRule" id="PRU10141"/>
    </source>
</evidence>
<dbReference type="CDD" id="cd14210">
    <property type="entry name" value="PKc_DYRK"/>
    <property type="match status" value="1"/>
</dbReference>
<feature type="compositionally biased region" description="Basic residues" evidence="10">
    <location>
        <begin position="611"/>
        <end position="620"/>
    </location>
</feature>
<dbReference type="Proteomes" id="UP000799766">
    <property type="component" value="Unassembled WGS sequence"/>
</dbReference>
<feature type="compositionally biased region" description="Low complexity" evidence="10">
    <location>
        <begin position="492"/>
        <end position="508"/>
    </location>
</feature>
<feature type="compositionally biased region" description="Polar residues" evidence="10">
    <location>
        <begin position="1488"/>
        <end position="1505"/>
    </location>
</feature>
<dbReference type="InterPro" id="IPR011009">
    <property type="entry name" value="Kinase-like_dom_sf"/>
</dbReference>
<feature type="region of interest" description="Disordered" evidence="10">
    <location>
        <begin position="98"/>
        <end position="135"/>
    </location>
</feature>
<dbReference type="EMBL" id="MU001670">
    <property type="protein sequence ID" value="KAF2462143.1"/>
    <property type="molecule type" value="Genomic_DNA"/>
</dbReference>
<feature type="compositionally biased region" description="Basic and acidic residues" evidence="10">
    <location>
        <begin position="783"/>
        <end position="801"/>
    </location>
</feature>
<dbReference type="Gene3D" id="3.30.200.20">
    <property type="entry name" value="Phosphorylase Kinase, domain 1"/>
    <property type="match status" value="1"/>
</dbReference>
<evidence type="ECO:0000256" key="2">
    <source>
        <dbReference type="ARBA" id="ARBA00022527"/>
    </source>
</evidence>
<feature type="compositionally biased region" description="Polar residues" evidence="10">
    <location>
        <begin position="324"/>
        <end position="334"/>
    </location>
</feature>
<feature type="compositionally biased region" description="Low complexity" evidence="10">
    <location>
        <begin position="644"/>
        <end position="657"/>
    </location>
</feature>
<evidence type="ECO:0000256" key="6">
    <source>
        <dbReference type="ARBA" id="ARBA00022777"/>
    </source>
</evidence>
<evidence type="ECO:0000256" key="7">
    <source>
        <dbReference type="ARBA" id="ARBA00022840"/>
    </source>
</evidence>
<feature type="compositionally biased region" description="Polar residues" evidence="10">
    <location>
        <begin position="515"/>
        <end position="524"/>
    </location>
</feature>
<feature type="compositionally biased region" description="Polar residues" evidence="10">
    <location>
        <begin position="398"/>
        <end position="411"/>
    </location>
</feature>
<dbReference type="GO" id="GO:0005856">
    <property type="term" value="C:cytoskeleton"/>
    <property type="evidence" value="ECO:0007669"/>
    <property type="project" value="TreeGrafter"/>
</dbReference>